<accession>A0A3N1NUH0</accession>
<dbReference type="PANTHER" id="PTHR40278">
    <property type="entry name" value="DNA UTILIZATION PROTEIN HOFN"/>
    <property type="match status" value="1"/>
</dbReference>
<dbReference type="EMBL" id="RJUL01000012">
    <property type="protein sequence ID" value="ROQ19131.1"/>
    <property type="molecule type" value="Genomic_DNA"/>
</dbReference>
<dbReference type="STRING" id="584787.GCA_001247655_01980"/>
<keyword evidence="1" id="KW-0812">Transmembrane</keyword>
<dbReference type="Gene3D" id="3.30.420.380">
    <property type="match status" value="1"/>
</dbReference>
<gene>
    <name evidence="2" type="ORF">EDC28_11251</name>
</gene>
<dbReference type="InterPro" id="IPR007813">
    <property type="entry name" value="PilN"/>
</dbReference>
<evidence type="ECO:0000256" key="1">
    <source>
        <dbReference type="SAM" id="Phobius"/>
    </source>
</evidence>
<dbReference type="RefSeq" id="WP_123422563.1">
    <property type="nucleotide sequence ID" value="NZ_RJUL01000012.1"/>
</dbReference>
<dbReference type="PANTHER" id="PTHR40278:SF1">
    <property type="entry name" value="DNA UTILIZATION PROTEIN HOFN"/>
    <property type="match status" value="1"/>
</dbReference>
<dbReference type="SUPFAM" id="SSF53067">
    <property type="entry name" value="Actin-like ATPase domain"/>
    <property type="match status" value="1"/>
</dbReference>
<dbReference type="Pfam" id="PF05137">
    <property type="entry name" value="PilN"/>
    <property type="match status" value="1"/>
</dbReference>
<keyword evidence="1" id="KW-0472">Membrane</keyword>
<sequence>MIDSLPGRLGPFWQWWSSEMLSLLPAGWRPAQSGLTISLSHGALRFDKLAEPLTLPLGEAATLEHQQRLAPYQRKRSLLLLPPDWVLKKTLQLPLATAGQLHQVLAMEMNRHTPFSAEQVYFAAQEVEAKPALDKLQLTLWVVNKAQLAPVLAQLADHGIQPRWLGLAGSPGRIPLGQGQSHYRAWLWPILLLAAALGGWAYYLNHRLATLDASLVAPKAQAEQAQQLSQRIEALSQGQDFLVTKRNRQPSPLLLLREVTQTLPDNTWINRLEFQPARISLQGESANASALISLLEASPHFANVRFSSPVSINPRSQQERFSLEAALNNGDRP</sequence>
<protein>
    <submittedName>
        <fullName evidence="2">General secretion pathway protein L</fullName>
    </submittedName>
</protein>
<comment type="caution">
    <text evidence="2">The sequence shown here is derived from an EMBL/GenBank/DDBJ whole genome shotgun (WGS) entry which is preliminary data.</text>
</comment>
<reference evidence="2 3" key="1">
    <citation type="submission" date="2018-11" db="EMBL/GenBank/DDBJ databases">
        <title>Genomic Encyclopedia of Type Strains, Phase IV (KMG-IV): sequencing the most valuable type-strain genomes for metagenomic binning, comparative biology and taxonomic classification.</title>
        <authorList>
            <person name="Goeker M."/>
        </authorList>
    </citation>
    <scope>NUCLEOTIDE SEQUENCE [LARGE SCALE GENOMIC DNA]</scope>
    <source>
        <strain evidence="2 3">DSM 21945</strain>
    </source>
</reference>
<feature type="transmembrane region" description="Helical" evidence="1">
    <location>
        <begin position="185"/>
        <end position="204"/>
    </location>
</feature>
<evidence type="ECO:0000313" key="3">
    <source>
        <dbReference type="Proteomes" id="UP000268033"/>
    </source>
</evidence>
<dbReference type="InterPro" id="IPR052534">
    <property type="entry name" value="Extracell_DNA_Util/SecSys_Comp"/>
</dbReference>
<dbReference type="AlphaFoldDB" id="A0A3N1NUH0"/>
<keyword evidence="1" id="KW-1133">Transmembrane helix</keyword>
<organism evidence="2 3">
    <name type="scientific">Gallaecimonas pentaromativorans</name>
    <dbReference type="NCBI Taxonomy" id="584787"/>
    <lineage>
        <taxon>Bacteria</taxon>
        <taxon>Pseudomonadati</taxon>
        <taxon>Pseudomonadota</taxon>
        <taxon>Gammaproteobacteria</taxon>
        <taxon>Enterobacterales</taxon>
        <taxon>Gallaecimonadaceae</taxon>
        <taxon>Gallaecimonas</taxon>
    </lineage>
</organism>
<proteinExistence type="predicted"/>
<name>A0A3N1NUH0_9GAMM</name>
<keyword evidence="3" id="KW-1185">Reference proteome</keyword>
<dbReference type="InterPro" id="IPR043129">
    <property type="entry name" value="ATPase_NBD"/>
</dbReference>
<evidence type="ECO:0000313" key="2">
    <source>
        <dbReference type="EMBL" id="ROQ19131.1"/>
    </source>
</evidence>
<dbReference type="Proteomes" id="UP000268033">
    <property type="component" value="Unassembled WGS sequence"/>
</dbReference>